<accession>A0A7N0TQD4</accession>
<proteinExistence type="predicted"/>
<evidence type="ECO:0000313" key="3">
    <source>
        <dbReference type="Proteomes" id="UP000594263"/>
    </source>
</evidence>
<dbReference type="InterPro" id="IPR044216">
    <property type="entry name" value="WDL7"/>
</dbReference>
<reference evidence="2" key="1">
    <citation type="submission" date="2021-01" db="UniProtKB">
        <authorList>
            <consortium name="EnsemblPlants"/>
        </authorList>
    </citation>
    <scope>IDENTIFICATION</scope>
</reference>
<feature type="region of interest" description="Disordered" evidence="1">
    <location>
        <begin position="207"/>
        <end position="276"/>
    </location>
</feature>
<feature type="region of interest" description="Disordered" evidence="1">
    <location>
        <begin position="374"/>
        <end position="410"/>
    </location>
</feature>
<evidence type="ECO:0000256" key="1">
    <source>
        <dbReference type="SAM" id="MobiDB-lite"/>
    </source>
</evidence>
<protein>
    <recommendedName>
        <fullName evidence="4">Protein WVD2-like 7</fullName>
    </recommendedName>
</protein>
<sequence length="410" mass="45371">MAETACVMHAFTFPSYEASQQGDRYEGLHESVSFGRFATESLAWDRWSTFPNKRYVEEAAKHSQPGLVARKKAFFEDYYKKKALLQQENEAEEENHAPGLSTEVGDLNFPAAQAAVERLEVDAGLPDEDSETPGVQVEEIAETKLCDYVEKSEAMLKLQEVEAGQEGSEVVTIARKMLPACPQPPSFPKALSSRSCSVKRSELGLLDRSAPDIRNSGTDTLEESHAQVVSSSASGTDSSKRLPGRVVSAQTETKRTETLPESPACRSRRSGNDNRRLLSEYPNARNESKLAAISSPFSSRTGKGTEEKIEKLDEILSKKAVRKVQFQMKIRDKAASQLKKLRRSFCFSSSQAPKSHAKIFLACFQPAKVAEAESSIGKHVEKQRSQRKLRPGSLAEMIAQKRKSSSDLMS</sequence>
<organism evidence="2 3">
    <name type="scientific">Kalanchoe fedtschenkoi</name>
    <name type="common">Lavender scallops</name>
    <name type="synonym">South American air plant</name>
    <dbReference type="NCBI Taxonomy" id="63787"/>
    <lineage>
        <taxon>Eukaryota</taxon>
        <taxon>Viridiplantae</taxon>
        <taxon>Streptophyta</taxon>
        <taxon>Embryophyta</taxon>
        <taxon>Tracheophyta</taxon>
        <taxon>Spermatophyta</taxon>
        <taxon>Magnoliopsida</taxon>
        <taxon>eudicotyledons</taxon>
        <taxon>Gunneridae</taxon>
        <taxon>Pentapetalae</taxon>
        <taxon>Saxifragales</taxon>
        <taxon>Crassulaceae</taxon>
        <taxon>Kalanchoe</taxon>
    </lineage>
</organism>
<dbReference type="Gramene" id="Kaladp0042s0214.1.v1.1">
    <property type="protein sequence ID" value="Kaladp0042s0214.1.v1.1"/>
    <property type="gene ID" value="Kaladp0042s0214.v1.1"/>
</dbReference>
<dbReference type="Proteomes" id="UP000594263">
    <property type="component" value="Unplaced"/>
</dbReference>
<dbReference type="AlphaFoldDB" id="A0A7N0TQD4"/>
<dbReference type="EnsemblPlants" id="Kaladp0042s0214.1.v1.1">
    <property type="protein sequence ID" value="Kaladp0042s0214.1.v1.1"/>
    <property type="gene ID" value="Kaladp0042s0214.v1.1"/>
</dbReference>
<dbReference type="PANTHER" id="PTHR47067:SF7">
    <property type="entry name" value="TPX2 (TARGETING PROTEIN FOR XKLP2) PROTEIN FAMILY"/>
    <property type="match status" value="1"/>
</dbReference>
<evidence type="ECO:0008006" key="4">
    <source>
        <dbReference type="Google" id="ProtNLM"/>
    </source>
</evidence>
<name>A0A7N0TQD4_KALFE</name>
<dbReference type="PANTHER" id="PTHR47067">
    <property type="entry name" value="TPX2 (TARGETING PROTEIN FOR XKLP2) PROTEIN FAMILY-RELATED"/>
    <property type="match status" value="1"/>
</dbReference>
<evidence type="ECO:0000313" key="2">
    <source>
        <dbReference type="EnsemblPlants" id="Kaladp0042s0214.1.v1.1"/>
    </source>
</evidence>
<keyword evidence="3" id="KW-1185">Reference proteome</keyword>